<evidence type="ECO:0000313" key="4">
    <source>
        <dbReference type="Proteomes" id="UP000697998"/>
    </source>
</evidence>
<protein>
    <submittedName>
        <fullName evidence="3">BatD family protein</fullName>
    </submittedName>
</protein>
<gene>
    <name evidence="3" type="ORF">IPJ27_11150</name>
</gene>
<feature type="region of interest" description="Disordered" evidence="1">
    <location>
        <begin position="517"/>
        <end position="541"/>
    </location>
</feature>
<dbReference type="PROSITE" id="PS51257">
    <property type="entry name" value="PROKAR_LIPOPROTEIN"/>
    <property type="match status" value="1"/>
</dbReference>
<feature type="region of interest" description="Disordered" evidence="1">
    <location>
        <begin position="348"/>
        <end position="386"/>
    </location>
</feature>
<feature type="compositionally biased region" description="Low complexity" evidence="1">
    <location>
        <begin position="313"/>
        <end position="326"/>
    </location>
</feature>
<dbReference type="Proteomes" id="UP000697998">
    <property type="component" value="Unassembled WGS sequence"/>
</dbReference>
<feature type="region of interest" description="Disordered" evidence="1">
    <location>
        <begin position="401"/>
        <end position="484"/>
    </location>
</feature>
<dbReference type="InterPro" id="IPR025738">
    <property type="entry name" value="BatD"/>
</dbReference>
<reference evidence="3 4" key="1">
    <citation type="submission" date="2020-10" db="EMBL/GenBank/DDBJ databases">
        <title>Connecting structure to function with the recovery of over 1000 high-quality activated sludge metagenome-assembled genomes encoding full-length rRNA genes using long-read sequencing.</title>
        <authorList>
            <person name="Singleton C.M."/>
            <person name="Petriglieri F."/>
            <person name="Kristensen J.M."/>
            <person name="Kirkegaard R.H."/>
            <person name="Michaelsen T.Y."/>
            <person name="Andersen M.H."/>
            <person name="Karst S.M."/>
            <person name="Dueholm M.S."/>
            <person name="Nielsen P.H."/>
            <person name="Albertsen M."/>
        </authorList>
    </citation>
    <scope>NUCLEOTIDE SEQUENCE [LARGE SCALE GENOMIC DNA]</scope>
    <source>
        <strain evidence="3">EsbW_18-Q3-R4-48_BATAC.285</strain>
    </source>
</reference>
<feature type="region of interest" description="Disordered" evidence="1">
    <location>
        <begin position="281"/>
        <end position="326"/>
    </location>
</feature>
<dbReference type="AlphaFoldDB" id="A0A935PZN3"/>
<dbReference type="EMBL" id="JADJMH010000009">
    <property type="protein sequence ID" value="MBK7675257.1"/>
    <property type="molecule type" value="Genomic_DNA"/>
</dbReference>
<feature type="compositionally biased region" description="Low complexity" evidence="1">
    <location>
        <begin position="465"/>
        <end position="482"/>
    </location>
</feature>
<feature type="compositionally biased region" description="Low complexity" evidence="1">
    <location>
        <begin position="530"/>
        <end position="541"/>
    </location>
</feature>
<dbReference type="PANTHER" id="PTHR40940">
    <property type="entry name" value="PROTEIN BATD-RELATED"/>
    <property type="match status" value="1"/>
</dbReference>
<accession>A0A935PZN3</accession>
<feature type="compositionally biased region" description="Basic residues" evidence="1">
    <location>
        <begin position="300"/>
        <end position="312"/>
    </location>
</feature>
<feature type="chain" id="PRO_5036814609" evidence="2">
    <location>
        <begin position="22"/>
        <end position="541"/>
    </location>
</feature>
<dbReference type="PANTHER" id="PTHR40940:SF2">
    <property type="entry name" value="BATD"/>
    <property type="match status" value="1"/>
</dbReference>
<sequence length="541" mass="58332">MSRWLSGGVIRAMLVALLLGACPVGQSAAAASASDAPDDQFILEVLPKKTRAYVHEAVPLTVTLLAGPVSIRNVQYPRLVGEAFRTADYAPPRQASTTRNDREYAAYEFSTTLVASRSGEIELGPAELQFDLLTPGSGAAAFFGDSEPRPVTVRSQPVRFTILPLPAKGKPAGFSGAVGHFTLAREVSPTLIQSGDPVTLTTRIEGAGNIDSFSCPALSLPGVRAYPPVASFTESSLVCEQVLIPETATAVEIPVLSVSYFDPRRERYQTLTSQAIQLQVAAPLPRRAQPRPAQSPAWPPRRRRPATRRRPAQRPWPALGRPSSPLCSCCSSSLSSLSSSFIGRCVDRATPASRRRSPRRRQRGPSQTGSPRPNGGSRPTTLPPFIPRYFAHSRGIWLTAMASPQRRSPKRSWPASCARQGSMTAVWKRMPPSSPSATTRAMRPGQRPSDRWRKRCAAPGKRSAKTSAARGATSAAASSRKGQCSRRELRGDRCAVALRPAAVKPWARLPARAMARTRPNHRQAPDHCLAPRAAAARTAGT</sequence>
<evidence type="ECO:0000256" key="2">
    <source>
        <dbReference type="SAM" id="SignalP"/>
    </source>
</evidence>
<feature type="signal peptide" evidence="2">
    <location>
        <begin position="1"/>
        <end position="21"/>
    </location>
</feature>
<organism evidence="3 4">
    <name type="scientific">Candidatus Accumulibacter proximus</name>
    <dbReference type="NCBI Taxonomy" id="2954385"/>
    <lineage>
        <taxon>Bacteria</taxon>
        <taxon>Pseudomonadati</taxon>
        <taxon>Pseudomonadota</taxon>
        <taxon>Betaproteobacteria</taxon>
        <taxon>Candidatus Accumulibacter</taxon>
    </lineage>
</organism>
<name>A0A935PZN3_9PROT</name>
<evidence type="ECO:0000256" key="1">
    <source>
        <dbReference type="SAM" id="MobiDB-lite"/>
    </source>
</evidence>
<keyword evidence="2" id="KW-0732">Signal</keyword>
<evidence type="ECO:0000313" key="3">
    <source>
        <dbReference type="EMBL" id="MBK7675257.1"/>
    </source>
</evidence>
<comment type="caution">
    <text evidence="3">The sequence shown here is derived from an EMBL/GenBank/DDBJ whole genome shotgun (WGS) entry which is preliminary data.</text>
</comment>
<proteinExistence type="predicted"/>
<feature type="compositionally biased region" description="Low complexity" evidence="1">
    <location>
        <begin position="281"/>
        <end position="296"/>
    </location>
</feature>
<feature type="compositionally biased region" description="Basic residues" evidence="1">
    <location>
        <begin position="353"/>
        <end position="363"/>
    </location>
</feature>